<keyword evidence="2" id="KW-1185">Reference proteome</keyword>
<evidence type="ECO:0000313" key="2">
    <source>
        <dbReference type="Proteomes" id="UP000294588"/>
    </source>
</evidence>
<reference evidence="1" key="1">
    <citation type="submission" date="2019-03" db="EMBL/GenBank/DDBJ databases">
        <title>Candidatus Syntrophosphaera thermopropionivorans: a novel player in syntrophic propionate oxidation during anaerobic digestion.</title>
        <authorList>
            <person name="Dyksma S."/>
        </authorList>
    </citation>
    <scope>NUCLEOTIDE SEQUENCE</scope>
    <source>
        <strain evidence="1">W5</strain>
    </source>
</reference>
<dbReference type="EMBL" id="SMOG01000002">
    <property type="protein sequence ID" value="TDF74118.1"/>
    <property type="molecule type" value="Genomic_DNA"/>
</dbReference>
<comment type="caution">
    <text evidence="1">The sequence shown here is derived from an EMBL/GenBank/DDBJ whole genome shotgun (WGS) entry which is preliminary data.</text>
</comment>
<protein>
    <submittedName>
        <fullName evidence="1">Aldehyde:ferredoxin oxidoreductase</fullName>
    </submittedName>
</protein>
<name>A0AC61QKA1_9BACT</name>
<evidence type="ECO:0000313" key="1">
    <source>
        <dbReference type="EMBL" id="TDF74118.1"/>
    </source>
</evidence>
<sequence>MKKFLNTYDEDCIACHACEISCARIYFKVDDLERSRIRIEEREKSAHIVACNQCETCVQVCPTLALTVNAQGVVLVNNRLCVGCYMCIAACPNESMFRYLGGIIPIKCIACGLCLDSCPTEAIRIEEKQEN</sequence>
<proteinExistence type="predicted"/>
<gene>
    <name evidence="1" type="ORF">E0946_01415</name>
</gene>
<organism evidence="1 2">
    <name type="scientific">Candidatus Syntrophosphaera thermopropionivorans</name>
    <dbReference type="NCBI Taxonomy" id="2593015"/>
    <lineage>
        <taxon>Bacteria</taxon>
        <taxon>Pseudomonadati</taxon>
        <taxon>Candidatus Cloacimonadota</taxon>
        <taxon>Candidatus Cloacimonadia</taxon>
        <taxon>Candidatus Cloacimonadales</taxon>
        <taxon>Candidatus Cloacimonadaceae</taxon>
        <taxon>Candidatus Syntrophosphaera</taxon>
    </lineage>
</organism>
<accession>A0AC61QKA1</accession>
<dbReference type="Proteomes" id="UP000294588">
    <property type="component" value="Unassembled WGS sequence"/>
</dbReference>